<feature type="coiled-coil region" evidence="3">
    <location>
        <begin position="78"/>
        <end position="105"/>
    </location>
</feature>
<comment type="caution">
    <text evidence="5">The sequence shown here is derived from an EMBL/GenBank/DDBJ whole genome shotgun (WGS) entry which is preliminary data.</text>
</comment>
<dbReference type="EC" id="5.1.99.1" evidence="5"/>
<dbReference type="PANTHER" id="PTHR43048:SF3">
    <property type="entry name" value="METHYLMALONYL-COA EPIMERASE, MITOCHONDRIAL"/>
    <property type="match status" value="1"/>
</dbReference>
<name>A0ABU3NQM6_9CHLR</name>
<gene>
    <name evidence="5" type="primary">mce</name>
    <name evidence="5" type="ORF">QYE77_12760</name>
</gene>
<dbReference type="CDD" id="cd07249">
    <property type="entry name" value="MMCE"/>
    <property type="match status" value="1"/>
</dbReference>
<dbReference type="SUPFAM" id="SSF54593">
    <property type="entry name" value="Glyoxalase/Bleomycin resistance protein/Dihydroxybiphenyl dioxygenase"/>
    <property type="match status" value="1"/>
</dbReference>
<evidence type="ECO:0000313" key="6">
    <source>
        <dbReference type="Proteomes" id="UP001254165"/>
    </source>
</evidence>
<evidence type="ECO:0000256" key="1">
    <source>
        <dbReference type="ARBA" id="ARBA00009308"/>
    </source>
</evidence>
<dbReference type="GO" id="GO:0004493">
    <property type="term" value="F:methylmalonyl-CoA epimerase activity"/>
    <property type="evidence" value="ECO:0007669"/>
    <property type="project" value="UniProtKB-EC"/>
</dbReference>
<dbReference type="PROSITE" id="PS51819">
    <property type="entry name" value="VOC"/>
    <property type="match status" value="1"/>
</dbReference>
<proteinExistence type="inferred from homology"/>
<accession>A0ABU3NQM6</accession>
<keyword evidence="3" id="KW-0175">Coiled coil</keyword>
<dbReference type="InterPro" id="IPR029068">
    <property type="entry name" value="Glyas_Bleomycin-R_OHBP_Dase"/>
</dbReference>
<evidence type="ECO:0000313" key="5">
    <source>
        <dbReference type="EMBL" id="MDT8899135.1"/>
    </source>
</evidence>
<sequence>MAKITKINHIAIAVPDVDAALAFWQDALGLTVDHIEDVPSQQATVVFIPVGDSEVELVKPTSGDTGVARFIAERGGGMHHLCFEVDNIEEMLAQLKEKGIRLINESPLELPGRKMAFIHPKSTGGVLVELYQITR</sequence>
<dbReference type="Pfam" id="PF13669">
    <property type="entry name" value="Glyoxalase_4"/>
    <property type="match status" value="1"/>
</dbReference>
<dbReference type="InterPro" id="IPR037523">
    <property type="entry name" value="VOC_core"/>
</dbReference>
<keyword evidence="5" id="KW-0413">Isomerase</keyword>
<dbReference type="EMBL" id="JAUHMF010000002">
    <property type="protein sequence ID" value="MDT8899135.1"/>
    <property type="molecule type" value="Genomic_DNA"/>
</dbReference>
<evidence type="ECO:0000256" key="2">
    <source>
        <dbReference type="ARBA" id="ARBA00022723"/>
    </source>
</evidence>
<organism evidence="5 6">
    <name type="scientific">Thermanaerothrix solaris</name>
    <dbReference type="NCBI Taxonomy" id="3058434"/>
    <lineage>
        <taxon>Bacteria</taxon>
        <taxon>Bacillati</taxon>
        <taxon>Chloroflexota</taxon>
        <taxon>Anaerolineae</taxon>
        <taxon>Anaerolineales</taxon>
        <taxon>Anaerolineaceae</taxon>
        <taxon>Thermanaerothrix</taxon>
    </lineage>
</organism>
<feature type="domain" description="VOC" evidence="4">
    <location>
        <begin position="6"/>
        <end position="133"/>
    </location>
</feature>
<protein>
    <submittedName>
        <fullName evidence="5">Methylmalonyl-CoA epimerase</fullName>
        <ecNumber evidence="5">5.1.99.1</ecNumber>
    </submittedName>
</protein>
<comment type="similarity">
    <text evidence="1">Belongs to the methylmalonyl-CoA epimerase family.</text>
</comment>
<dbReference type="RefSeq" id="WP_315625819.1">
    <property type="nucleotide sequence ID" value="NZ_JAUHMF010000002.1"/>
</dbReference>
<dbReference type="InterPro" id="IPR051785">
    <property type="entry name" value="MMCE/EMCE_epimerase"/>
</dbReference>
<dbReference type="NCBIfam" id="TIGR03081">
    <property type="entry name" value="metmalonyl_epim"/>
    <property type="match status" value="1"/>
</dbReference>
<keyword evidence="6" id="KW-1185">Reference proteome</keyword>
<dbReference type="PANTHER" id="PTHR43048">
    <property type="entry name" value="METHYLMALONYL-COA EPIMERASE"/>
    <property type="match status" value="1"/>
</dbReference>
<keyword evidence="2" id="KW-0479">Metal-binding</keyword>
<dbReference type="InterPro" id="IPR017515">
    <property type="entry name" value="MeMalonyl-CoA_epimerase"/>
</dbReference>
<dbReference type="Proteomes" id="UP001254165">
    <property type="component" value="Unassembled WGS sequence"/>
</dbReference>
<dbReference type="Gene3D" id="3.10.180.10">
    <property type="entry name" value="2,3-Dihydroxybiphenyl 1,2-Dioxygenase, domain 1"/>
    <property type="match status" value="1"/>
</dbReference>
<evidence type="ECO:0000259" key="4">
    <source>
        <dbReference type="PROSITE" id="PS51819"/>
    </source>
</evidence>
<reference evidence="5 6" key="1">
    <citation type="submission" date="2023-07" db="EMBL/GenBank/DDBJ databases">
        <title>Novel species of Thermanaerothrix with wide hydrolytic capabilities.</title>
        <authorList>
            <person name="Zayulina K.S."/>
            <person name="Podosokorskaya O.A."/>
            <person name="Elcheninov A.G."/>
        </authorList>
    </citation>
    <scope>NUCLEOTIDE SEQUENCE [LARGE SCALE GENOMIC DNA]</scope>
    <source>
        <strain evidence="5 6">4228-RoL</strain>
    </source>
</reference>
<evidence type="ECO:0000256" key="3">
    <source>
        <dbReference type="SAM" id="Coils"/>
    </source>
</evidence>